<protein>
    <submittedName>
        <fullName evidence="1">Uncharacterized protein</fullName>
    </submittedName>
</protein>
<sequence length="83" mass="9518">MADGSAMADAHETVVIDREDEPYRWRCPNGHCSWDRTNNHCWCPSCARQSENGADVHPEHWEIVDEKTGETIPYSAVRFAEDQ</sequence>
<keyword evidence="2" id="KW-1185">Reference proteome</keyword>
<comment type="caution">
    <text evidence="1">The sequence shown here is derived from an EMBL/GenBank/DDBJ whole genome shotgun (WGS) entry which is preliminary data.</text>
</comment>
<reference evidence="1" key="1">
    <citation type="journal article" date="2014" name="Int. J. Syst. Evol. Microbiol.">
        <title>Complete genome sequence of Corynebacterium casei LMG S-19264T (=DSM 44701T), isolated from a smear-ripened cheese.</title>
        <authorList>
            <consortium name="US DOE Joint Genome Institute (JGI-PGF)"/>
            <person name="Walter F."/>
            <person name="Albersmeier A."/>
            <person name="Kalinowski J."/>
            <person name="Ruckert C."/>
        </authorList>
    </citation>
    <scope>NUCLEOTIDE SEQUENCE</scope>
    <source>
        <strain evidence="1">JCM 17820</strain>
    </source>
</reference>
<evidence type="ECO:0000313" key="2">
    <source>
        <dbReference type="Proteomes" id="UP000605784"/>
    </source>
</evidence>
<dbReference type="AlphaFoldDB" id="A0A830GRX5"/>
<reference evidence="1" key="2">
    <citation type="submission" date="2020-09" db="EMBL/GenBank/DDBJ databases">
        <authorList>
            <person name="Sun Q."/>
            <person name="Ohkuma M."/>
        </authorList>
    </citation>
    <scope>NUCLEOTIDE SEQUENCE</scope>
    <source>
        <strain evidence="1">JCM 17820</strain>
    </source>
</reference>
<accession>A0A830GRX5</accession>
<evidence type="ECO:0000313" key="1">
    <source>
        <dbReference type="EMBL" id="GGO03738.1"/>
    </source>
</evidence>
<name>A0A830GRX5_9EURY</name>
<gene>
    <name evidence="1" type="ORF">GCM10009030_39710</name>
</gene>
<proteinExistence type="predicted"/>
<organism evidence="1 2">
    <name type="scientific">Haloarcula pellucida</name>
    <dbReference type="NCBI Taxonomy" id="1427151"/>
    <lineage>
        <taxon>Archaea</taxon>
        <taxon>Methanobacteriati</taxon>
        <taxon>Methanobacteriota</taxon>
        <taxon>Stenosarchaea group</taxon>
        <taxon>Halobacteria</taxon>
        <taxon>Halobacteriales</taxon>
        <taxon>Haloarculaceae</taxon>
        <taxon>Haloarcula</taxon>
    </lineage>
</organism>
<dbReference type="EMBL" id="BMOU01000008">
    <property type="protein sequence ID" value="GGO03738.1"/>
    <property type="molecule type" value="Genomic_DNA"/>
</dbReference>
<dbReference type="Proteomes" id="UP000605784">
    <property type="component" value="Unassembled WGS sequence"/>
</dbReference>
<dbReference type="RefSeq" id="WP_229783190.1">
    <property type="nucleotide sequence ID" value="NZ_BMOU01000008.1"/>
</dbReference>